<dbReference type="OrthoDB" id="262547at2759"/>
<keyword evidence="3" id="KW-1185">Reference proteome</keyword>
<dbReference type="AlphaFoldDB" id="A0A163JMN8"/>
<dbReference type="EMBL" id="LT554307">
    <property type="protein sequence ID" value="SAM03846.1"/>
    <property type="molecule type" value="Genomic_DNA"/>
</dbReference>
<reference evidence="2" key="1">
    <citation type="submission" date="2016-04" db="EMBL/GenBank/DDBJ databases">
        <authorList>
            <person name="Evans L.H."/>
            <person name="Alamgir A."/>
            <person name="Owens N."/>
            <person name="Weber N.D."/>
            <person name="Virtaneva K."/>
            <person name="Barbian K."/>
            <person name="Babar A."/>
            <person name="Rosenke K."/>
        </authorList>
    </citation>
    <scope>NUCLEOTIDE SEQUENCE [LARGE SCALE GENOMIC DNA]</scope>
    <source>
        <strain evidence="2">CBS 101.48</strain>
    </source>
</reference>
<dbReference type="OMA" id="YIASMHW"/>
<dbReference type="PANTHER" id="PTHR34144:SF7">
    <property type="entry name" value="EXPORT PROTEIN (CAP59), PUTATIVE (AFU_ORTHOLOGUE AFUA_7G05020)-RELATED"/>
    <property type="match status" value="1"/>
</dbReference>
<accession>A0A163JMN8</accession>
<name>A0A163JMN8_ABSGL</name>
<dbReference type="PANTHER" id="PTHR34144">
    <property type="entry name" value="CHROMOSOME 8, WHOLE GENOME SHOTGUN SEQUENCE"/>
    <property type="match status" value="1"/>
</dbReference>
<evidence type="ECO:0000313" key="3">
    <source>
        <dbReference type="Proteomes" id="UP000078561"/>
    </source>
</evidence>
<gene>
    <name evidence="2" type="primary">ABSGL_09702.1 scaffold 11617</name>
</gene>
<organism evidence="2">
    <name type="scientific">Absidia glauca</name>
    <name type="common">Pin mould</name>
    <dbReference type="NCBI Taxonomy" id="4829"/>
    <lineage>
        <taxon>Eukaryota</taxon>
        <taxon>Fungi</taxon>
        <taxon>Fungi incertae sedis</taxon>
        <taxon>Mucoromycota</taxon>
        <taxon>Mucoromycotina</taxon>
        <taxon>Mucoromycetes</taxon>
        <taxon>Mucorales</taxon>
        <taxon>Cunninghamellaceae</taxon>
        <taxon>Absidia</taxon>
    </lineage>
</organism>
<dbReference type="Pfam" id="PF11735">
    <property type="entry name" value="CAP59_mtransfer"/>
    <property type="match status" value="1"/>
</dbReference>
<evidence type="ECO:0000256" key="1">
    <source>
        <dbReference type="SAM" id="Phobius"/>
    </source>
</evidence>
<keyword evidence="1" id="KW-0812">Transmembrane</keyword>
<feature type="transmembrane region" description="Helical" evidence="1">
    <location>
        <begin position="7"/>
        <end position="25"/>
    </location>
</feature>
<proteinExistence type="predicted"/>
<keyword evidence="1" id="KW-1133">Transmembrane helix</keyword>
<evidence type="ECO:0008006" key="4">
    <source>
        <dbReference type="Google" id="ProtNLM"/>
    </source>
</evidence>
<dbReference type="STRING" id="4829.A0A163JMN8"/>
<keyword evidence="1" id="KW-0472">Membrane</keyword>
<evidence type="ECO:0000313" key="2">
    <source>
        <dbReference type="EMBL" id="SAM03846.1"/>
    </source>
</evidence>
<sequence length="363" mass="42521">MLVRKRFAFHYLCMIVLIFWSTYYLCWSTSSLKLNSVPLKRPPPRLYIAANLYNNEAIVDHWASQVYKLAQWAGPDRAYISIYENGSTDKTKSMLTDFEQQLSLANISHTIVLDDTPKNYSERRIPLLAKRRNQALLPLYKQQQQRGVTYDRILFLNDIWFVWTDAVALLESRTTNDEGYDAVCSMDFYGQYYDEFATREIDGGWLGSGNYPYFQDMKSRNLLRRQELVPVYSCWGGMIAYNTAPFMLMNTTTNDPLLSFRSLWPDDPQPPLEASECCLIHSDLISLNYSRIFINPKIKVAYDHFHYWYAHYILPIRHLWLSWTNTPVAISEEEQVLWNKKLATVGPLDRGDATCLWRPGRYD</sequence>
<dbReference type="Proteomes" id="UP000078561">
    <property type="component" value="Unassembled WGS sequence"/>
</dbReference>
<protein>
    <recommendedName>
        <fullName evidence="4">Glycosyltransferase 2-like domain-containing protein</fullName>
    </recommendedName>
</protein>
<dbReference type="InterPro" id="IPR021047">
    <property type="entry name" value="Mannosyltransferase_CMT1"/>
</dbReference>
<dbReference type="InParanoid" id="A0A163JMN8"/>